<evidence type="ECO:0000256" key="1">
    <source>
        <dbReference type="SAM" id="SignalP"/>
    </source>
</evidence>
<organism evidence="2 3">
    <name type="scientific">Vibrio maritimus</name>
    <dbReference type="NCBI Taxonomy" id="990268"/>
    <lineage>
        <taxon>Bacteria</taxon>
        <taxon>Pseudomonadati</taxon>
        <taxon>Pseudomonadota</taxon>
        <taxon>Gammaproteobacteria</taxon>
        <taxon>Vibrionales</taxon>
        <taxon>Vibrionaceae</taxon>
        <taxon>Vibrio</taxon>
    </lineage>
</organism>
<evidence type="ECO:0008006" key="4">
    <source>
        <dbReference type="Google" id="ProtNLM"/>
    </source>
</evidence>
<protein>
    <recommendedName>
        <fullName evidence="4">Secreted protein</fullName>
    </recommendedName>
</protein>
<evidence type="ECO:0000313" key="2">
    <source>
        <dbReference type="EMBL" id="GAL20659.1"/>
    </source>
</evidence>
<feature type="chain" id="PRO_5001862906" description="Secreted protein" evidence="1">
    <location>
        <begin position="20"/>
        <end position="60"/>
    </location>
</feature>
<keyword evidence="3" id="KW-1185">Reference proteome</keyword>
<reference evidence="2 3" key="1">
    <citation type="submission" date="2014-09" db="EMBL/GenBank/DDBJ databases">
        <title>Vibrio maritimus JCM 19235. (C45) whole genome shotgun sequence.</title>
        <authorList>
            <person name="Sawabe T."/>
            <person name="Meirelles P."/>
            <person name="Nakanishi M."/>
            <person name="Sayaka M."/>
            <person name="Hattori M."/>
            <person name="Ohkuma M."/>
        </authorList>
    </citation>
    <scope>NUCLEOTIDE SEQUENCE [LARGE SCALE GENOMIC DNA]</scope>
    <source>
        <strain evidence="3">JCM19235</strain>
    </source>
</reference>
<dbReference type="EMBL" id="BBMR01000006">
    <property type="protein sequence ID" value="GAL20659.1"/>
    <property type="molecule type" value="Genomic_DNA"/>
</dbReference>
<gene>
    <name evidence="2" type="ORF">JCM19235_3661</name>
</gene>
<name>A0A090S2D6_9VIBR</name>
<comment type="caution">
    <text evidence="2">The sequence shown here is derived from an EMBL/GenBank/DDBJ whole genome shotgun (WGS) entry which is preliminary data.</text>
</comment>
<reference evidence="2 3" key="2">
    <citation type="submission" date="2014-09" db="EMBL/GenBank/DDBJ databases">
        <authorList>
            <consortium name="NBRP consortium"/>
            <person name="Sawabe T."/>
            <person name="Meirelles P."/>
            <person name="Nakanishi M."/>
            <person name="Sayaka M."/>
            <person name="Hattori M."/>
            <person name="Ohkuma M."/>
        </authorList>
    </citation>
    <scope>NUCLEOTIDE SEQUENCE [LARGE SCALE GENOMIC DNA]</scope>
    <source>
        <strain evidence="3">JCM19235</strain>
    </source>
</reference>
<evidence type="ECO:0000313" key="3">
    <source>
        <dbReference type="Proteomes" id="UP000029228"/>
    </source>
</evidence>
<sequence>MNKFLALVMMVILSPLSMASESRMPSSQPYQMCTLDGKVIMVQANMCYAMGGRLGGQVEK</sequence>
<keyword evidence="1" id="KW-0732">Signal</keyword>
<accession>A0A090S2D6</accession>
<dbReference type="Proteomes" id="UP000029228">
    <property type="component" value="Unassembled WGS sequence"/>
</dbReference>
<proteinExistence type="predicted"/>
<dbReference type="AlphaFoldDB" id="A0A090S2D6"/>
<feature type="signal peptide" evidence="1">
    <location>
        <begin position="1"/>
        <end position="19"/>
    </location>
</feature>